<evidence type="ECO:0000313" key="3">
    <source>
        <dbReference type="EMBL" id="GEB56469.1"/>
    </source>
</evidence>
<dbReference type="InterPro" id="IPR046201">
    <property type="entry name" value="DUF6234"/>
</dbReference>
<dbReference type="Pfam" id="PF19747">
    <property type="entry name" value="DUF6234"/>
    <property type="match status" value="1"/>
</dbReference>
<feature type="transmembrane region" description="Helical" evidence="1">
    <location>
        <begin position="14"/>
        <end position="35"/>
    </location>
</feature>
<keyword evidence="1" id="KW-0472">Membrane</keyword>
<dbReference type="AlphaFoldDB" id="A0A4Y3RGG4"/>
<feature type="transmembrane region" description="Helical" evidence="1">
    <location>
        <begin position="56"/>
        <end position="77"/>
    </location>
</feature>
<feature type="domain" description="DUF6234" evidence="2">
    <location>
        <begin position="11"/>
        <end position="139"/>
    </location>
</feature>
<protein>
    <recommendedName>
        <fullName evidence="2">DUF6234 domain-containing protein</fullName>
    </recommendedName>
</protein>
<keyword evidence="1" id="KW-0812">Transmembrane</keyword>
<comment type="caution">
    <text evidence="3">The sequence shown here is derived from an EMBL/GenBank/DDBJ whole genome shotgun (WGS) entry which is preliminary data.</text>
</comment>
<organism evidence="3 4">
    <name type="scientific">Streptomyces gardneri</name>
    <dbReference type="NCBI Taxonomy" id="66892"/>
    <lineage>
        <taxon>Bacteria</taxon>
        <taxon>Bacillati</taxon>
        <taxon>Actinomycetota</taxon>
        <taxon>Actinomycetes</taxon>
        <taxon>Kitasatosporales</taxon>
        <taxon>Streptomycetaceae</taxon>
        <taxon>Streptomyces</taxon>
    </lineage>
</organism>
<reference evidence="3 4" key="1">
    <citation type="submission" date="2019-06" db="EMBL/GenBank/DDBJ databases">
        <title>Whole genome shotgun sequence of Streptomyces gardneri NBRC 12865.</title>
        <authorList>
            <person name="Hosoyama A."/>
            <person name="Uohara A."/>
            <person name="Ohji S."/>
            <person name="Ichikawa N."/>
        </authorList>
    </citation>
    <scope>NUCLEOTIDE SEQUENCE [LARGE SCALE GENOMIC DNA]</scope>
    <source>
        <strain evidence="3 4">NBRC 12865</strain>
    </source>
</reference>
<proteinExistence type="predicted"/>
<dbReference type="RefSeq" id="WP_141295613.1">
    <property type="nucleotide sequence ID" value="NZ_BJMN01000012.1"/>
</dbReference>
<evidence type="ECO:0000313" key="4">
    <source>
        <dbReference type="Proteomes" id="UP000315226"/>
    </source>
</evidence>
<feature type="transmembrane region" description="Helical" evidence="1">
    <location>
        <begin position="83"/>
        <end position="104"/>
    </location>
</feature>
<evidence type="ECO:0000256" key="1">
    <source>
        <dbReference type="SAM" id="Phobius"/>
    </source>
</evidence>
<dbReference type="OrthoDB" id="4249062at2"/>
<evidence type="ECO:0000259" key="2">
    <source>
        <dbReference type="Pfam" id="PF19747"/>
    </source>
</evidence>
<keyword evidence="1" id="KW-1133">Transmembrane helix</keyword>
<sequence length="142" mass="14427">MTTSPPPVRPAGDALFGVLLLVLEGVLVLIAAFTLGMRGWAASYDPRPAGPPPMDWVPVLVFGAITGGALLLAWAMLRGGWPWTAGGQFLAAALLGIGTLVFGIQEWATAHPAPPGPTAPADPSETRCVCRSGGGPCECPGG</sequence>
<keyword evidence="4" id="KW-1185">Reference proteome</keyword>
<dbReference type="EMBL" id="BJMN01000012">
    <property type="protein sequence ID" value="GEB56469.1"/>
    <property type="molecule type" value="Genomic_DNA"/>
</dbReference>
<name>A0A4Y3RGG4_9ACTN</name>
<gene>
    <name evidence="3" type="ORF">SGA01_20740</name>
</gene>
<dbReference type="Proteomes" id="UP000315226">
    <property type="component" value="Unassembled WGS sequence"/>
</dbReference>
<accession>A0A4Y3RGG4</accession>